<evidence type="ECO:0000313" key="2">
    <source>
        <dbReference type="Proteomes" id="UP000827176"/>
    </source>
</evidence>
<sequence length="136" mass="14736">MSLGPTQAHERIDELGLLDASRNPGTYALQVAAPDGVEAVQRQYLTAKGHPLDDGMAERLAACDTVLYVGRSGDVYDRIMDHVDGEVRRASLLEAFDPVDVRGVWPDDDNTDVAERRRAQALAGPATAVWSDGTVF</sequence>
<gene>
    <name evidence="1" type="ORF">HRTV-28_gp58</name>
</gene>
<keyword evidence="2" id="KW-1185">Reference proteome</keyword>
<accession>A0AAE8Y0Y3</accession>
<evidence type="ECO:0000313" key="1">
    <source>
        <dbReference type="EMBL" id="UBF23496.1"/>
    </source>
</evidence>
<dbReference type="EMBL" id="MZ334528">
    <property type="protein sequence ID" value="UBF23496.1"/>
    <property type="molecule type" value="Genomic_DNA"/>
</dbReference>
<keyword evidence="1" id="KW-0255">Endonuclease</keyword>
<protein>
    <submittedName>
        <fullName evidence="1">GIY-YIG endonuclease</fullName>
    </submittedName>
</protein>
<keyword evidence="1" id="KW-0540">Nuclease</keyword>
<dbReference type="GO" id="GO:0004519">
    <property type="term" value="F:endonuclease activity"/>
    <property type="evidence" value="ECO:0007669"/>
    <property type="project" value="UniProtKB-KW"/>
</dbReference>
<proteinExistence type="predicted"/>
<keyword evidence="1" id="KW-0378">Hydrolase</keyword>
<reference evidence="1" key="1">
    <citation type="submission" date="2021-05" db="EMBL/GenBank/DDBJ databases">
        <title>Diversity, taxonomy and evolution of archaeal viruses of the class Caudoviricetes.</title>
        <authorList>
            <person name="Liu Y."/>
            <person name="Demina T.A."/>
            <person name="Roux S."/>
            <person name="Aiewsakun P."/>
            <person name="Kazlauskas D."/>
            <person name="Simmonds P."/>
            <person name="Prangishvili D."/>
            <person name="Oksanen H.M."/>
            <person name="Krupovic M."/>
        </authorList>
    </citation>
    <scope>NUCLEOTIDE SEQUENCE</scope>
    <source>
        <strain evidence="1">HRTV-28/28</strain>
    </source>
</reference>
<name>A0AAE8Y0Y3_9CAUD</name>
<organism evidence="1 2">
    <name type="scientific">Halorubrum tailed virus 28</name>
    <dbReference type="NCBI Taxonomy" id="2878009"/>
    <lineage>
        <taxon>Viruses</taxon>
        <taxon>Duplodnaviria</taxon>
        <taxon>Heunggongvirae</taxon>
        <taxon>Uroviricota</taxon>
        <taxon>Caudoviricetes</taxon>
        <taxon>Suolaviridae</taxon>
        <taxon>Pormufvirus</taxon>
        <taxon>Pormufvirus salinum</taxon>
        <taxon>Pormufvirus HRTV28</taxon>
    </lineage>
</organism>
<dbReference type="Proteomes" id="UP000827176">
    <property type="component" value="Segment"/>
</dbReference>